<dbReference type="EMBL" id="BKCG01000003">
    <property type="protein sequence ID" value="GER59583.1"/>
    <property type="molecule type" value="Genomic_DNA"/>
</dbReference>
<organism evidence="1 2">
    <name type="scientific">Patiriisocius marinus</name>
    <dbReference type="NCBI Taxonomy" id="1397112"/>
    <lineage>
        <taxon>Bacteria</taxon>
        <taxon>Pseudomonadati</taxon>
        <taxon>Bacteroidota</taxon>
        <taxon>Flavobacteriia</taxon>
        <taxon>Flavobacteriales</taxon>
        <taxon>Flavobacteriaceae</taxon>
        <taxon>Patiriisocius</taxon>
    </lineage>
</organism>
<gene>
    <name evidence="1" type="ORF">ULMA_16910</name>
</gene>
<reference evidence="1 2" key="1">
    <citation type="submission" date="2019-08" db="EMBL/GenBank/DDBJ databases">
        <title>Draft genome sequence of Ulvibacter marinus type strain NBRC 109484.</title>
        <authorList>
            <person name="Kawano K."/>
            <person name="Ushijima N."/>
            <person name="Kihara M."/>
            <person name="Itoh H."/>
        </authorList>
    </citation>
    <scope>NUCLEOTIDE SEQUENCE [LARGE SCALE GENOMIC DNA]</scope>
    <source>
        <strain evidence="1 2">NBRC 109484</strain>
    </source>
</reference>
<dbReference type="OrthoDB" id="1144611at2"/>
<comment type="caution">
    <text evidence="1">The sequence shown here is derived from an EMBL/GenBank/DDBJ whole genome shotgun (WGS) entry which is preliminary data.</text>
</comment>
<protein>
    <submittedName>
        <fullName evidence="1">Uncharacterized protein</fullName>
    </submittedName>
</protein>
<evidence type="ECO:0000313" key="1">
    <source>
        <dbReference type="EMBL" id="GER59583.1"/>
    </source>
</evidence>
<keyword evidence="2" id="KW-1185">Reference proteome</keyword>
<evidence type="ECO:0000313" key="2">
    <source>
        <dbReference type="Proteomes" id="UP000326509"/>
    </source>
</evidence>
<dbReference type="Proteomes" id="UP000326509">
    <property type="component" value="Unassembled WGS sequence"/>
</dbReference>
<dbReference type="AlphaFoldDB" id="A0A5J4J188"/>
<proteinExistence type="predicted"/>
<sequence>MAILSTNKTRLANGMLEKLFVKTKLKNFKDLDQAILWVKENTPNTFAQETTLKKSL</sequence>
<name>A0A5J4J188_9FLAO</name>
<accession>A0A5J4J188</accession>
<dbReference type="RefSeq" id="WP_161596081.1">
    <property type="nucleotide sequence ID" value="NZ_BKCG01000003.1"/>
</dbReference>